<dbReference type="InterPro" id="IPR017945">
    <property type="entry name" value="DHBP_synth_RibB-like_a/b_dom"/>
</dbReference>
<dbReference type="InterPro" id="IPR050156">
    <property type="entry name" value="TC-AMP_synthase_SUA5"/>
</dbReference>
<dbReference type="RefSeq" id="WP_075050076.1">
    <property type="nucleotide sequence ID" value="NZ_CP006867.1"/>
</dbReference>
<protein>
    <recommendedName>
        <fullName evidence="10">L-threonylcarbamoyladenylate synthase</fullName>
        <ecNumber evidence="3">2.7.7.87</ecNumber>
    </recommendedName>
    <alternativeName>
        <fullName evidence="10">L-threonylcarbamoyladenylate synthase</fullName>
    </alternativeName>
</protein>
<evidence type="ECO:0000256" key="1">
    <source>
        <dbReference type="ARBA" id="ARBA00004496"/>
    </source>
</evidence>
<sequence>MKIIRIGNFSIDEALKEAKRVLEKGGLVIVPTETVYGIASKLEHARRIYKAKKRPRDKPLPVQTTLCDIEKVAQMNEKARLLAKKFWPGPLTIVMKAKPTVPEVVTAGTGKVGVRVPAHPFTLRLLEMVGPLAVTSANLSGMKSPKSLEEVTVEADLAIDAGPVSGTPSTVVDVTGPQLKILREGPIKRKDIERVIYGENKDFLF</sequence>
<dbReference type="GO" id="GO:0003725">
    <property type="term" value="F:double-stranded RNA binding"/>
    <property type="evidence" value="ECO:0007669"/>
    <property type="project" value="InterPro"/>
</dbReference>
<evidence type="ECO:0000313" key="13">
    <source>
        <dbReference type="EMBL" id="ALU11891.1"/>
    </source>
</evidence>
<evidence type="ECO:0000259" key="12">
    <source>
        <dbReference type="PROSITE" id="PS51163"/>
    </source>
</evidence>
<keyword evidence="9" id="KW-0067">ATP-binding</keyword>
<dbReference type="EC" id="2.7.7.87" evidence="3"/>
<organism evidence="13 14">
    <name type="scientific">Ignicoccus islandicus DSM 13165</name>
    <dbReference type="NCBI Taxonomy" id="940295"/>
    <lineage>
        <taxon>Archaea</taxon>
        <taxon>Thermoproteota</taxon>
        <taxon>Thermoprotei</taxon>
        <taxon>Desulfurococcales</taxon>
        <taxon>Desulfurococcaceae</taxon>
        <taxon>Ignicoccus</taxon>
    </lineage>
</organism>
<evidence type="ECO:0000256" key="8">
    <source>
        <dbReference type="ARBA" id="ARBA00022741"/>
    </source>
</evidence>
<evidence type="ECO:0000256" key="5">
    <source>
        <dbReference type="ARBA" id="ARBA00022679"/>
    </source>
</evidence>
<evidence type="ECO:0000256" key="2">
    <source>
        <dbReference type="ARBA" id="ARBA00007663"/>
    </source>
</evidence>
<dbReference type="AlphaFoldDB" id="A0A0U3EBQ6"/>
<evidence type="ECO:0000256" key="10">
    <source>
        <dbReference type="ARBA" id="ARBA00029774"/>
    </source>
</evidence>
<keyword evidence="5" id="KW-0808">Transferase</keyword>
<keyword evidence="4" id="KW-0963">Cytoplasm</keyword>
<comment type="similarity">
    <text evidence="2">Belongs to the SUA5 family.</text>
</comment>
<evidence type="ECO:0000256" key="4">
    <source>
        <dbReference type="ARBA" id="ARBA00022490"/>
    </source>
</evidence>
<dbReference type="KEGG" id="iis:EYM_05860"/>
<name>A0A0U3EBQ6_9CREN</name>
<dbReference type="InterPro" id="IPR006070">
    <property type="entry name" value="Sua5-like_dom"/>
</dbReference>
<dbReference type="GO" id="GO:0061710">
    <property type="term" value="F:L-threonylcarbamoyladenylate synthase"/>
    <property type="evidence" value="ECO:0007669"/>
    <property type="project" value="UniProtKB-EC"/>
</dbReference>
<evidence type="ECO:0000256" key="3">
    <source>
        <dbReference type="ARBA" id="ARBA00012584"/>
    </source>
</evidence>
<keyword evidence="14" id="KW-1185">Reference proteome</keyword>
<dbReference type="SUPFAM" id="SSF55821">
    <property type="entry name" value="YrdC/RibB"/>
    <property type="match status" value="1"/>
</dbReference>
<evidence type="ECO:0000256" key="6">
    <source>
        <dbReference type="ARBA" id="ARBA00022694"/>
    </source>
</evidence>
<keyword evidence="8" id="KW-0547">Nucleotide-binding</keyword>
<dbReference type="PATRIC" id="fig|940295.4.peg.1127"/>
<keyword evidence="7" id="KW-0548">Nucleotidyltransferase</keyword>
<dbReference type="PANTHER" id="PTHR17490:SF16">
    <property type="entry name" value="THREONYLCARBAMOYL-AMP SYNTHASE"/>
    <property type="match status" value="1"/>
</dbReference>
<dbReference type="STRING" id="940295.EYM_05860"/>
<dbReference type="Proteomes" id="UP000060778">
    <property type="component" value="Chromosome"/>
</dbReference>
<dbReference type="GeneID" id="30680554"/>
<dbReference type="EMBL" id="CP006867">
    <property type="protein sequence ID" value="ALU11891.1"/>
    <property type="molecule type" value="Genomic_DNA"/>
</dbReference>
<dbReference type="GO" id="GO:0005524">
    <property type="term" value="F:ATP binding"/>
    <property type="evidence" value="ECO:0007669"/>
    <property type="project" value="UniProtKB-KW"/>
</dbReference>
<dbReference type="NCBIfam" id="TIGR00057">
    <property type="entry name" value="L-threonylcarbamoyladenylate synthase"/>
    <property type="match status" value="1"/>
</dbReference>
<dbReference type="PROSITE" id="PS51163">
    <property type="entry name" value="YRDC"/>
    <property type="match status" value="1"/>
</dbReference>
<dbReference type="PANTHER" id="PTHR17490">
    <property type="entry name" value="SUA5"/>
    <property type="match status" value="1"/>
</dbReference>
<reference evidence="13 14" key="1">
    <citation type="submission" date="2013-11" db="EMBL/GenBank/DDBJ databases">
        <title>Comparative genomics of Ignicoccus.</title>
        <authorList>
            <person name="Podar M."/>
        </authorList>
    </citation>
    <scope>NUCLEOTIDE SEQUENCE [LARGE SCALE GENOMIC DNA]</scope>
    <source>
        <strain evidence="13 14">DSM 13165</strain>
    </source>
</reference>
<keyword evidence="6" id="KW-0819">tRNA processing</keyword>
<comment type="catalytic activity">
    <reaction evidence="11">
        <text>L-threonine + hydrogencarbonate + ATP = L-threonylcarbamoyladenylate + diphosphate + H2O</text>
        <dbReference type="Rhea" id="RHEA:36407"/>
        <dbReference type="ChEBI" id="CHEBI:15377"/>
        <dbReference type="ChEBI" id="CHEBI:17544"/>
        <dbReference type="ChEBI" id="CHEBI:30616"/>
        <dbReference type="ChEBI" id="CHEBI:33019"/>
        <dbReference type="ChEBI" id="CHEBI:57926"/>
        <dbReference type="ChEBI" id="CHEBI:73682"/>
        <dbReference type="EC" id="2.7.7.87"/>
    </reaction>
</comment>
<evidence type="ECO:0000256" key="11">
    <source>
        <dbReference type="ARBA" id="ARBA00048366"/>
    </source>
</evidence>
<evidence type="ECO:0000313" key="14">
    <source>
        <dbReference type="Proteomes" id="UP000060778"/>
    </source>
</evidence>
<dbReference type="GO" id="GO:0005737">
    <property type="term" value="C:cytoplasm"/>
    <property type="evidence" value="ECO:0007669"/>
    <property type="project" value="UniProtKB-SubCell"/>
</dbReference>
<proteinExistence type="inferred from homology"/>
<dbReference type="GO" id="GO:0006450">
    <property type="term" value="P:regulation of translational fidelity"/>
    <property type="evidence" value="ECO:0007669"/>
    <property type="project" value="TreeGrafter"/>
</dbReference>
<dbReference type="OrthoDB" id="39992at2157"/>
<dbReference type="Gene3D" id="3.90.870.10">
    <property type="entry name" value="DHBP synthase"/>
    <property type="match status" value="1"/>
</dbReference>
<accession>A0A0U3EBQ6</accession>
<evidence type="ECO:0000256" key="9">
    <source>
        <dbReference type="ARBA" id="ARBA00022840"/>
    </source>
</evidence>
<comment type="subcellular location">
    <subcellularLocation>
        <location evidence="1">Cytoplasm</location>
    </subcellularLocation>
</comment>
<feature type="domain" description="YrdC-like" evidence="12">
    <location>
        <begin position="12"/>
        <end position="187"/>
    </location>
</feature>
<dbReference type="GO" id="GO:0000049">
    <property type="term" value="F:tRNA binding"/>
    <property type="evidence" value="ECO:0007669"/>
    <property type="project" value="TreeGrafter"/>
</dbReference>
<dbReference type="GO" id="GO:0008033">
    <property type="term" value="P:tRNA processing"/>
    <property type="evidence" value="ECO:0007669"/>
    <property type="project" value="UniProtKB-KW"/>
</dbReference>
<dbReference type="Pfam" id="PF01300">
    <property type="entry name" value="Sua5_yciO_yrdC"/>
    <property type="match status" value="1"/>
</dbReference>
<evidence type="ECO:0000256" key="7">
    <source>
        <dbReference type="ARBA" id="ARBA00022695"/>
    </source>
</evidence>
<gene>
    <name evidence="13" type="ORF">EYM_05860</name>
</gene>